<evidence type="ECO:0000256" key="7">
    <source>
        <dbReference type="SAM" id="Phobius"/>
    </source>
</evidence>
<feature type="transmembrane region" description="Helical" evidence="7">
    <location>
        <begin position="12"/>
        <end position="31"/>
    </location>
</feature>
<accession>A0A5S3QKR0</accession>
<keyword evidence="6 7" id="KW-0472">Membrane</keyword>
<name>A0A5S3QKR0_9FLAO</name>
<comment type="caution">
    <text evidence="8">The sequence shown here is derived from an EMBL/GenBank/DDBJ whole genome shotgun (WGS) entry which is preliminary data.</text>
</comment>
<dbReference type="InterPro" id="IPR027417">
    <property type="entry name" value="P-loop_NTPase"/>
</dbReference>
<dbReference type="RefSeq" id="WP_138656367.1">
    <property type="nucleotide sequence ID" value="NZ_VATY01000001.1"/>
</dbReference>
<keyword evidence="9" id="KW-1185">Reference proteome</keyword>
<dbReference type="AlphaFoldDB" id="A0A5S3QKR0"/>
<evidence type="ECO:0000256" key="2">
    <source>
        <dbReference type="ARBA" id="ARBA00008806"/>
    </source>
</evidence>
<dbReference type="InterPro" id="IPR051539">
    <property type="entry name" value="T4SS-coupling_protein"/>
</dbReference>
<comment type="similarity">
    <text evidence="2">Belongs to the VirD4/TraG family.</text>
</comment>
<dbReference type="GO" id="GO:0005886">
    <property type="term" value="C:plasma membrane"/>
    <property type="evidence" value="ECO:0007669"/>
    <property type="project" value="UniProtKB-SubCell"/>
</dbReference>
<dbReference type="EMBL" id="VATY01000001">
    <property type="protein sequence ID" value="TMM58434.1"/>
    <property type="molecule type" value="Genomic_DNA"/>
</dbReference>
<gene>
    <name evidence="8" type="ORF">FEE95_03110</name>
</gene>
<dbReference type="CDD" id="cd01127">
    <property type="entry name" value="TrwB_TraG_TraD_VirD4"/>
    <property type="match status" value="1"/>
</dbReference>
<dbReference type="OrthoDB" id="102453at2"/>
<dbReference type="PANTHER" id="PTHR37937">
    <property type="entry name" value="CONJUGATIVE TRANSFER: DNA TRANSPORT"/>
    <property type="match status" value="1"/>
</dbReference>
<proteinExistence type="inferred from homology"/>
<evidence type="ECO:0000256" key="3">
    <source>
        <dbReference type="ARBA" id="ARBA00022475"/>
    </source>
</evidence>
<dbReference type="Proteomes" id="UP000310314">
    <property type="component" value="Unassembled WGS sequence"/>
</dbReference>
<reference evidence="8 9" key="1">
    <citation type="submission" date="2019-05" db="EMBL/GenBank/DDBJ databases">
        <authorList>
            <person name="Zhang J.-Y."/>
            <person name="Feg X."/>
            <person name="Du Z.-J."/>
        </authorList>
    </citation>
    <scope>NUCLEOTIDE SEQUENCE [LARGE SCALE GENOMIC DNA]</scope>
    <source>
        <strain evidence="8 9">RZ26</strain>
    </source>
</reference>
<evidence type="ECO:0000256" key="5">
    <source>
        <dbReference type="ARBA" id="ARBA00022989"/>
    </source>
</evidence>
<comment type="subcellular location">
    <subcellularLocation>
        <location evidence="1">Cell membrane</location>
        <topology evidence="1">Multi-pass membrane protein</topology>
    </subcellularLocation>
</comment>
<evidence type="ECO:0000313" key="9">
    <source>
        <dbReference type="Proteomes" id="UP000310314"/>
    </source>
</evidence>
<evidence type="ECO:0000256" key="6">
    <source>
        <dbReference type="ARBA" id="ARBA00023136"/>
    </source>
</evidence>
<protein>
    <submittedName>
        <fullName evidence="8">Type IV secretory system conjugative DNA transfer family protein</fullName>
    </submittedName>
</protein>
<dbReference type="Pfam" id="PF02534">
    <property type="entry name" value="T4SS-DNA_transf"/>
    <property type="match status" value="1"/>
</dbReference>
<evidence type="ECO:0000256" key="4">
    <source>
        <dbReference type="ARBA" id="ARBA00022692"/>
    </source>
</evidence>
<keyword evidence="3" id="KW-1003">Cell membrane</keyword>
<evidence type="ECO:0000256" key="1">
    <source>
        <dbReference type="ARBA" id="ARBA00004651"/>
    </source>
</evidence>
<dbReference type="PANTHER" id="PTHR37937:SF1">
    <property type="entry name" value="CONJUGATIVE TRANSFER: DNA TRANSPORT"/>
    <property type="match status" value="1"/>
</dbReference>
<sequence length="567" mass="64273">METNLISRNELSDGQLTLSIILIFIGIYLIHKKTDIPIFWMLISLCFGLPALIYIIYPFIYFFFRVLRPMLGLRFNLRLLNRNALGFKFLTKSGKIYLDNPFRGIFIQGGAGSGKSNSLFEPIIDQAIKKEYSGILYDFKSPELTKHVFSASNRYPSNVKFYFVDFKDATQSHRINPLNPKYLSNTAYALEFSKSLINNLLPETVLKQDFWGRNAQNILAGLIWFMRNQHPRYCTLPHVISLLLHSNIESLLSEIVKDPVAGGMIASLKQAIDRGAEKQVAGVLSTLQNALSTLNSATIFWVLSGNDLDLNLNDKENPKFLCVGNESSLSETYAPVISLIISVCTKLMNKPDKHHSLILLDEAPTIYIPNFEQIPATGRSNKIATVFGAQDISQINDKYGPQKAQVIVSNLGNQFYGRTTNPMTAKMIKEIFGTHERRYWTKSKSKSKSFRLLGYSASGKNQGQSESVQERERVRASEILNLNAGQFFGILADGEPREFLGVQFKPFRESTIPVDTNLRPVSEDEIYYNYTKIVEETRNLLPSTNQEKSNVTKRKKLRKTLLDLDLD</sequence>
<feature type="transmembrane region" description="Helical" evidence="7">
    <location>
        <begin position="37"/>
        <end position="64"/>
    </location>
</feature>
<organism evidence="8 9">
    <name type="scientific">Maribacter algarum</name>
    <name type="common">ex Zhang et al. 2020</name>
    <dbReference type="NCBI Taxonomy" id="2578118"/>
    <lineage>
        <taxon>Bacteria</taxon>
        <taxon>Pseudomonadati</taxon>
        <taxon>Bacteroidota</taxon>
        <taxon>Flavobacteriia</taxon>
        <taxon>Flavobacteriales</taxon>
        <taxon>Flavobacteriaceae</taxon>
        <taxon>Maribacter</taxon>
    </lineage>
</organism>
<dbReference type="SUPFAM" id="SSF52540">
    <property type="entry name" value="P-loop containing nucleoside triphosphate hydrolases"/>
    <property type="match status" value="1"/>
</dbReference>
<dbReference type="InterPro" id="IPR003688">
    <property type="entry name" value="TraG/VirD4"/>
</dbReference>
<dbReference type="Gene3D" id="3.40.50.300">
    <property type="entry name" value="P-loop containing nucleotide triphosphate hydrolases"/>
    <property type="match status" value="1"/>
</dbReference>
<keyword evidence="4 7" id="KW-0812">Transmembrane</keyword>
<keyword evidence="5 7" id="KW-1133">Transmembrane helix</keyword>
<evidence type="ECO:0000313" key="8">
    <source>
        <dbReference type="EMBL" id="TMM58434.1"/>
    </source>
</evidence>